<name>A0ABC9WD53_GRUJA</name>
<proteinExistence type="predicted"/>
<reference evidence="1 2" key="1">
    <citation type="submission" date="2024-06" db="EMBL/GenBank/DDBJ databases">
        <title>The draft genome of Grus japonensis, version 3.</title>
        <authorList>
            <person name="Nabeshima K."/>
            <person name="Suzuki S."/>
            <person name="Onuma M."/>
        </authorList>
    </citation>
    <scope>NUCLEOTIDE SEQUENCE [LARGE SCALE GENOMIC DNA]</scope>
    <source>
        <strain evidence="1 2">451A</strain>
    </source>
</reference>
<dbReference type="AlphaFoldDB" id="A0ABC9WD53"/>
<evidence type="ECO:0000313" key="2">
    <source>
        <dbReference type="Proteomes" id="UP001623348"/>
    </source>
</evidence>
<comment type="caution">
    <text evidence="1">The sequence shown here is derived from an EMBL/GenBank/DDBJ whole genome shotgun (WGS) entry which is preliminary data.</text>
</comment>
<keyword evidence="2" id="KW-1185">Reference proteome</keyword>
<dbReference type="EMBL" id="BAAFJT010000002">
    <property type="protein sequence ID" value="GAB0183445.1"/>
    <property type="molecule type" value="Genomic_DNA"/>
</dbReference>
<gene>
    <name evidence="1" type="ORF">GRJ2_000809800</name>
</gene>
<evidence type="ECO:0000313" key="1">
    <source>
        <dbReference type="EMBL" id="GAB0183445.1"/>
    </source>
</evidence>
<evidence type="ECO:0008006" key="3">
    <source>
        <dbReference type="Google" id="ProtNLM"/>
    </source>
</evidence>
<protein>
    <recommendedName>
        <fullName evidence="3">Rna-directed dna polymerase from mobile element jockey-like</fullName>
    </recommendedName>
</protein>
<organism evidence="1 2">
    <name type="scientific">Grus japonensis</name>
    <name type="common">Japanese crane</name>
    <name type="synonym">Red-crowned crane</name>
    <dbReference type="NCBI Taxonomy" id="30415"/>
    <lineage>
        <taxon>Eukaryota</taxon>
        <taxon>Metazoa</taxon>
        <taxon>Chordata</taxon>
        <taxon>Craniata</taxon>
        <taxon>Vertebrata</taxon>
        <taxon>Euteleostomi</taxon>
        <taxon>Archelosauria</taxon>
        <taxon>Archosauria</taxon>
        <taxon>Dinosauria</taxon>
        <taxon>Saurischia</taxon>
        <taxon>Theropoda</taxon>
        <taxon>Coelurosauria</taxon>
        <taxon>Aves</taxon>
        <taxon>Neognathae</taxon>
        <taxon>Neoaves</taxon>
        <taxon>Gruiformes</taxon>
        <taxon>Gruidae</taxon>
        <taxon>Grus</taxon>
    </lineage>
</organism>
<sequence>MENKEVIGVGQHGFAKGKSCLTNLMTFYDRVTALVDKGRAADVIYLDLCKAFDAVPHDVLVSKLERHGFDRWMTQWGSVLGPAQFNIFVGDTDSGIECTLSKFANDTKLCDVVNMLEGRVPSRGTLTGWRGGPV</sequence>
<accession>A0ABC9WD53</accession>
<dbReference type="Proteomes" id="UP001623348">
    <property type="component" value="Unassembled WGS sequence"/>
</dbReference>
<dbReference type="PANTHER" id="PTHR33332">
    <property type="entry name" value="REVERSE TRANSCRIPTASE DOMAIN-CONTAINING PROTEIN"/>
    <property type="match status" value="1"/>
</dbReference>